<keyword evidence="5" id="KW-0410">Iron transport</keyword>
<keyword evidence="13 14" id="KW-0998">Cell outer membrane</keyword>
<evidence type="ECO:0000313" key="19">
    <source>
        <dbReference type="Proteomes" id="UP000292639"/>
    </source>
</evidence>
<evidence type="ECO:0000256" key="5">
    <source>
        <dbReference type="ARBA" id="ARBA00022496"/>
    </source>
</evidence>
<dbReference type="GO" id="GO:0015344">
    <property type="term" value="F:siderophore uptake transmembrane transporter activity"/>
    <property type="evidence" value="ECO:0007669"/>
    <property type="project" value="TreeGrafter"/>
</dbReference>
<dbReference type="InterPro" id="IPR010105">
    <property type="entry name" value="TonB_sidphr_rcpt"/>
</dbReference>
<dbReference type="PROSITE" id="PS52016">
    <property type="entry name" value="TONB_DEPENDENT_REC_3"/>
    <property type="match status" value="1"/>
</dbReference>
<dbReference type="Proteomes" id="UP000292639">
    <property type="component" value="Unassembled WGS sequence"/>
</dbReference>
<dbReference type="PROSITE" id="PS01156">
    <property type="entry name" value="TONB_DEPENDENT_REC_2"/>
    <property type="match status" value="1"/>
</dbReference>
<comment type="similarity">
    <text evidence="2 14 16">Belongs to the TonB-dependent receptor family.</text>
</comment>
<dbReference type="InterPro" id="IPR036942">
    <property type="entry name" value="Beta-barrel_TonB_sf"/>
</dbReference>
<keyword evidence="6 14" id="KW-0812">Transmembrane</keyword>
<keyword evidence="8" id="KW-0408">Iron</keyword>
<dbReference type="NCBIfam" id="TIGR01783">
    <property type="entry name" value="TonB-siderophor"/>
    <property type="match status" value="1"/>
</dbReference>
<comment type="subcellular location">
    <subcellularLocation>
        <location evidence="1 14">Cell outer membrane</location>
        <topology evidence="1 14">Multi-pass membrane protein</topology>
    </subcellularLocation>
</comment>
<dbReference type="InterPro" id="IPR000531">
    <property type="entry name" value="Beta-barrel_TonB"/>
</dbReference>
<evidence type="ECO:0000256" key="9">
    <source>
        <dbReference type="ARBA" id="ARBA00023065"/>
    </source>
</evidence>
<organism evidence="18 19">
    <name type="scientific">Stutzerimonas kirkiae</name>
    <dbReference type="NCBI Taxonomy" id="2211392"/>
    <lineage>
        <taxon>Bacteria</taxon>
        <taxon>Pseudomonadati</taxon>
        <taxon>Pseudomonadota</taxon>
        <taxon>Gammaproteobacteria</taxon>
        <taxon>Pseudomonadales</taxon>
        <taxon>Pseudomonadaceae</taxon>
        <taxon>Stutzerimonas</taxon>
    </lineage>
</organism>
<keyword evidence="19" id="KW-1185">Reference proteome</keyword>
<dbReference type="Gene3D" id="3.55.50.30">
    <property type="match status" value="1"/>
</dbReference>
<dbReference type="Pfam" id="PF07715">
    <property type="entry name" value="Plug"/>
    <property type="match status" value="1"/>
</dbReference>
<evidence type="ECO:0000313" key="18">
    <source>
        <dbReference type="EMBL" id="TBU96270.1"/>
    </source>
</evidence>
<dbReference type="InterPro" id="IPR010917">
    <property type="entry name" value="TonB_rcpt_CS"/>
</dbReference>
<dbReference type="Gene3D" id="2.40.170.20">
    <property type="entry name" value="TonB-dependent receptor, beta-barrel domain"/>
    <property type="match status" value="1"/>
</dbReference>
<dbReference type="InterPro" id="IPR037066">
    <property type="entry name" value="Plug_dom_sf"/>
</dbReference>
<keyword evidence="7" id="KW-0732">Signal</keyword>
<dbReference type="GO" id="GO:0038023">
    <property type="term" value="F:signaling receptor activity"/>
    <property type="evidence" value="ECO:0007669"/>
    <property type="project" value="InterPro"/>
</dbReference>
<dbReference type="AlphaFoldDB" id="A0A4Q9R6Q9"/>
<dbReference type="RefSeq" id="WP_131184062.1">
    <property type="nucleotide sequence ID" value="NZ_QJUO01000009.1"/>
</dbReference>
<evidence type="ECO:0000256" key="16">
    <source>
        <dbReference type="RuleBase" id="RU003357"/>
    </source>
</evidence>
<keyword evidence="10 16" id="KW-0798">TonB box</keyword>
<gene>
    <name evidence="18" type="ORF">DNJ96_10855</name>
</gene>
<evidence type="ECO:0000256" key="1">
    <source>
        <dbReference type="ARBA" id="ARBA00004571"/>
    </source>
</evidence>
<evidence type="ECO:0000256" key="12">
    <source>
        <dbReference type="ARBA" id="ARBA00023170"/>
    </source>
</evidence>
<feature type="domain" description="Secretin/TonB short N-terminal" evidence="17">
    <location>
        <begin position="63"/>
        <end position="114"/>
    </location>
</feature>
<dbReference type="SUPFAM" id="SSF56935">
    <property type="entry name" value="Porins"/>
    <property type="match status" value="1"/>
</dbReference>
<comment type="caution">
    <text evidence="18">The sequence shown here is derived from an EMBL/GenBank/DDBJ whole genome shotgun (WGS) entry which is preliminary data.</text>
</comment>
<protein>
    <submittedName>
        <fullName evidence="18">TonB-dependent siderophore receptor</fullName>
    </submittedName>
</protein>
<evidence type="ECO:0000256" key="4">
    <source>
        <dbReference type="ARBA" id="ARBA00022452"/>
    </source>
</evidence>
<proteinExistence type="inferred from homology"/>
<reference evidence="18 19" key="1">
    <citation type="submission" date="2018-06" db="EMBL/GenBank/DDBJ databases">
        <title>Three novel Pseudomonas species isolated from symptomatic oak.</title>
        <authorList>
            <person name="Bueno-Gonzalez V."/>
            <person name="Brady C."/>
        </authorList>
    </citation>
    <scope>NUCLEOTIDE SEQUENCE [LARGE SCALE GENOMIC DNA]</scope>
    <source>
        <strain evidence="18 19">P17C</strain>
    </source>
</reference>
<dbReference type="CDD" id="cd01347">
    <property type="entry name" value="ligand_gated_channel"/>
    <property type="match status" value="1"/>
</dbReference>
<keyword evidence="3 14" id="KW-0813">Transport</keyword>
<feature type="short sequence motif" description="TonB C-terminal box" evidence="15">
    <location>
        <begin position="798"/>
        <end position="815"/>
    </location>
</feature>
<evidence type="ECO:0000256" key="11">
    <source>
        <dbReference type="ARBA" id="ARBA00023136"/>
    </source>
</evidence>
<keyword evidence="12 18" id="KW-0675">Receptor</keyword>
<keyword evidence="4 14" id="KW-1134">Transmembrane beta strand</keyword>
<dbReference type="EMBL" id="QJUP01000013">
    <property type="protein sequence ID" value="TBU96270.1"/>
    <property type="molecule type" value="Genomic_DNA"/>
</dbReference>
<accession>A0A4Q9R6Q9</accession>
<dbReference type="FunFam" id="2.170.130.10:FF:000010">
    <property type="entry name" value="Ferripyoverdine receptor"/>
    <property type="match status" value="1"/>
</dbReference>
<dbReference type="PANTHER" id="PTHR32552:SF74">
    <property type="entry name" value="HYDROXAMATE SIDEROPHORE RECEPTOR FHUE"/>
    <property type="match status" value="1"/>
</dbReference>
<dbReference type="Pfam" id="PF00593">
    <property type="entry name" value="TonB_dep_Rec_b-barrel"/>
    <property type="match status" value="1"/>
</dbReference>
<evidence type="ECO:0000256" key="2">
    <source>
        <dbReference type="ARBA" id="ARBA00009810"/>
    </source>
</evidence>
<dbReference type="Gene3D" id="2.170.130.10">
    <property type="entry name" value="TonB-dependent receptor, plug domain"/>
    <property type="match status" value="1"/>
</dbReference>
<evidence type="ECO:0000256" key="10">
    <source>
        <dbReference type="ARBA" id="ARBA00023077"/>
    </source>
</evidence>
<sequence length="815" mass="89515">MIHQPFRAGLLANAIRFGLIGLMGTSPLALAEAAQARADIRTYEIAAGSLNTVLSRFAGAAGAAISFDSAQLRGRQSAGLHGQYSAEQGFAAILSGTGLQAVRQGNGSYVLLERSGADVLELGATSVTGTSLKGLATTEGTGSYTTGVTSTATKMNLSIRETPQSISVVTRQRMDDQNLTSITKTLEQTPGVTISRDAAERFNIYSRGQQISKYQYDGLTTHLQNATQNLTQTYTDMSIYDRIEVVRGATGLMTGAGVPSGVVNMVRKKPTKEFQATLSGSVGRWDDYRGQVDVSGPLIESGKLRARFVGAKQDNDTFTDHYNQKRDTLYGVTEADITNKTTVRFGIDHSKYENNGQTGVPVFYSNGEQTNLPHSATAGSKYINSQFQTTNYFFNLDQALENNWKLSIAGNYMDVEREERNLAAMTANRGNSANKETGKFRAERIASIINPLNQKSAAINLQGPFSLLGREHQAIIGYEFSRYKSDYKSLGYAEGIMSLSNPNQLTNETTYALDNDEDVFDDYHIIQKGYYTALRLNPTDRFHVILGARTSDYKFDQIISIPASSYHGTSSYKKSGQVTPYAGMIYDLTSQQSVYISYTDIFTPNNVIDINGKVIDPQVGANYEAGWKGEFYDGRLNANIAAYQIKRDNATEIAGYNQGIAYSRAIDGMETKGIDVEIAGEVLPDWNISASYSHSRSEDGDGVRKEVEHPTDTVKLWNTYLFSGDLEGLTIGGGARWQSKMSTLPITVSNVYYKATQDDFVVFDAMARYKFNRNLSATLNVNNLFDKKYYTALGSLAYAYYGAPRNITVGARYDF</sequence>
<keyword evidence="9" id="KW-0406">Ion transport</keyword>
<evidence type="ECO:0000259" key="17">
    <source>
        <dbReference type="SMART" id="SM00965"/>
    </source>
</evidence>
<dbReference type="InterPro" id="IPR039426">
    <property type="entry name" value="TonB-dep_rcpt-like"/>
</dbReference>
<evidence type="ECO:0000256" key="13">
    <source>
        <dbReference type="ARBA" id="ARBA00023237"/>
    </source>
</evidence>
<keyword evidence="11 14" id="KW-0472">Membrane</keyword>
<dbReference type="GO" id="GO:0015891">
    <property type="term" value="P:siderophore transport"/>
    <property type="evidence" value="ECO:0007669"/>
    <property type="project" value="InterPro"/>
</dbReference>
<dbReference type="PANTHER" id="PTHR32552">
    <property type="entry name" value="FERRICHROME IRON RECEPTOR-RELATED"/>
    <property type="match status" value="1"/>
</dbReference>
<evidence type="ECO:0000256" key="15">
    <source>
        <dbReference type="PROSITE-ProRule" id="PRU10144"/>
    </source>
</evidence>
<dbReference type="Pfam" id="PF07660">
    <property type="entry name" value="STN"/>
    <property type="match status" value="1"/>
</dbReference>
<name>A0A4Q9R6Q9_9GAMM</name>
<dbReference type="GO" id="GO:0009279">
    <property type="term" value="C:cell outer membrane"/>
    <property type="evidence" value="ECO:0007669"/>
    <property type="project" value="UniProtKB-SubCell"/>
</dbReference>
<evidence type="ECO:0000256" key="6">
    <source>
        <dbReference type="ARBA" id="ARBA00022692"/>
    </source>
</evidence>
<dbReference type="InterPro" id="IPR012910">
    <property type="entry name" value="Plug_dom"/>
</dbReference>
<evidence type="ECO:0000256" key="14">
    <source>
        <dbReference type="PROSITE-ProRule" id="PRU01360"/>
    </source>
</evidence>
<evidence type="ECO:0000256" key="7">
    <source>
        <dbReference type="ARBA" id="ARBA00022729"/>
    </source>
</evidence>
<evidence type="ECO:0000256" key="3">
    <source>
        <dbReference type="ARBA" id="ARBA00022448"/>
    </source>
</evidence>
<dbReference type="InterPro" id="IPR011662">
    <property type="entry name" value="Secretin/TonB_short_N"/>
</dbReference>
<dbReference type="SMART" id="SM00965">
    <property type="entry name" value="STN"/>
    <property type="match status" value="1"/>
</dbReference>
<evidence type="ECO:0000256" key="8">
    <source>
        <dbReference type="ARBA" id="ARBA00023004"/>
    </source>
</evidence>